<dbReference type="Gene3D" id="1.20.1280.50">
    <property type="match status" value="1"/>
</dbReference>
<evidence type="ECO:0000256" key="1">
    <source>
        <dbReference type="SAM" id="Coils"/>
    </source>
</evidence>
<dbReference type="AlphaFoldDB" id="A0A550C5A2"/>
<accession>A0A550C5A2</accession>
<evidence type="ECO:0000313" key="2">
    <source>
        <dbReference type="EMBL" id="TRM59886.1"/>
    </source>
</evidence>
<dbReference type="OrthoDB" id="3266451at2759"/>
<comment type="caution">
    <text evidence="2">The sequence shown here is derived from an EMBL/GenBank/DDBJ whole genome shotgun (WGS) entry which is preliminary data.</text>
</comment>
<evidence type="ECO:0000313" key="3">
    <source>
        <dbReference type="Proteomes" id="UP000320762"/>
    </source>
</evidence>
<proteinExistence type="predicted"/>
<organism evidence="2 3">
    <name type="scientific">Schizophyllum amplum</name>
    <dbReference type="NCBI Taxonomy" id="97359"/>
    <lineage>
        <taxon>Eukaryota</taxon>
        <taxon>Fungi</taxon>
        <taxon>Dikarya</taxon>
        <taxon>Basidiomycota</taxon>
        <taxon>Agaricomycotina</taxon>
        <taxon>Agaricomycetes</taxon>
        <taxon>Agaricomycetidae</taxon>
        <taxon>Agaricales</taxon>
        <taxon>Schizophyllaceae</taxon>
        <taxon>Schizophyllum</taxon>
    </lineage>
</organism>
<gene>
    <name evidence="2" type="ORF">BD626DRAFT_506759</name>
</gene>
<reference evidence="2 3" key="1">
    <citation type="journal article" date="2019" name="New Phytol.">
        <title>Comparative genomics reveals unique wood-decay strategies and fruiting body development in the Schizophyllaceae.</title>
        <authorList>
            <person name="Almasi E."/>
            <person name="Sahu N."/>
            <person name="Krizsan K."/>
            <person name="Balint B."/>
            <person name="Kovacs G.M."/>
            <person name="Kiss B."/>
            <person name="Cseklye J."/>
            <person name="Drula E."/>
            <person name="Henrissat B."/>
            <person name="Nagy I."/>
            <person name="Chovatia M."/>
            <person name="Adam C."/>
            <person name="LaButti K."/>
            <person name="Lipzen A."/>
            <person name="Riley R."/>
            <person name="Grigoriev I.V."/>
            <person name="Nagy L.G."/>
        </authorList>
    </citation>
    <scope>NUCLEOTIDE SEQUENCE [LARGE SCALE GENOMIC DNA]</scope>
    <source>
        <strain evidence="2 3">NL-1724</strain>
    </source>
</reference>
<dbReference type="EMBL" id="VDMD01000025">
    <property type="protein sequence ID" value="TRM59886.1"/>
    <property type="molecule type" value="Genomic_DNA"/>
</dbReference>
<dbReference type="Proteomes" id="UP000320762">
    <property type="component" value="Unassembled WGS sequence"/>
</dbReference>
<name>A0A550C5A2_9AGAR</name>
<keyword evidence="1" id="KW-0175">Coiled coil</keyword>
<protein>
    <submittedName>
        <fullName evidence="2">Uncharacterized protein</fullName>
    </submittedName>
</protein>
<sequence>MDPRASYKALLDRPVLPHDEDLQQTLYENEAQVPRTTLEELIREREGYVSAVDRAIRRLEAVVKRLSEQRVVACEELALCRKATSSPIRRLPPELLLVIFQCHVDDRSIFAEDEFRLYSESKQCRSLPSFLASVLKITHICRAWRGLAHGSPHLWQQIFICDMQAYGQRAVSNTVEWMQRAAPLPVSYTRYKQDTGGLLPTRRIRTLRLQLPAHDLDFLTSLSSSSIGKMFPSWSIYKSRWGALNHHRLPWNSLTDLVLNCLRGLVDDFYDILRGCTALVLAWIGVLGREDIITLPHLRTLSIACCGNISSFRQSLCLPDLVGDFDGDDFSVALTAILAHAPHVTELKMQTATRKPRYFRFLRLLPRWNPRAELVHVCACPVIRACLRGTQTLIPRLRRLSSVISKTRRKASTAEREEGLFVMNPLTKTVRHKLLALATDYMQVNV</sequence>
<feature type="coiled-coil region" evidence="1">
    <location>
        <begin position="38"/>
        <end position="76"/>
    </location>
</feature>
<keyword evidence="3" id="KW-1185">Reference proteome</keyword>